<keyword evidence="5 7" id="KW-1133">Transmembrane helix</keyword>
<feature type="transmembrane region" description="Helical" evidence="7">
    <location>
        <begin position="142"/>
        <end position="161"/>
    </location>
</feature>
<evidence type="ECO:0000256" key="4">
    <source>
        <dbReference type="ARBA" id="ARBA00022692"/>
    </source>
</evidence>
<gene>
    <name evidence="8" type="ORF">UFOPK2837_00816</name>
</gene>
<feature type="transmembrane region" description="Helical" evidence="7">
    <location>
        <begin position="222"/>
        <end position="239"/>
    </location>
</feature>
<evidence type="ECO:0000256" key="5">
    <source>
        <dbReference type="ARBA" id="ARBA00022989"/>
    </source>
</evidence>
<feature type="transmembrane region" description="Helical" evidence="7">
    <location>
        <begin position="167"/>
        <end position="186"/>
    </location>
</feature>
<feature type="transmembrane region" description="Helical" evidence="7">
    <location>
        <begin position="102"/>
        <end position="121"/>
    </location>
</feature>
<organism evidence="8">
    <name type="scientific">freshwater metagenome</name>
    <dbReference type="NCBI Taxonomy" id="449393"/>
    <lineage>
        <taxon>unclassified sequences</taxon>
        <taxon>metagenomes</taxon>
        <taxon>ecological metagenomes</taxon>
    </lineage>
</organism>
<reference evidence="8" key="1">
    <citation type="submission" date="2020-05" db="EMBL/GenBank/DDBJ databases">
        <authorList>
            <person name="Chiriac C."/>
            <person name="Salcher M."/>
            <person name="Ghai R."/>
            <person name="Kavagutti S V."/>
        </authorList>
    </citation>
    <scope>NUCLEOTIDE SEQUENCE</scope>
</reference>
<accession>A0A6J6U6Z7</accession>
<comment type="subcellular location">
    <subcellularLocation>
        <location evidence="1">Cell membrane</location>
        <topology evidence="1">Multi-pass membrane protein</topology>
    </subcellularLocation>
</comment>
<feature type="transmembrane region" description="Helical" evidence="7">
    <location>
        <begin position="67"/>
        <end position="90"/>
    </location>
</feature>
<dbReference type="Pfam" id="PF04973">
    <property type="entry name" value="NMN_transporter"/>
    <property type="match status" value="1"/>
</dbReference>
<sequence length="253" mass="28323">MDVCRVHTSALLLPGAFFPREDQLLNIITWLFEATIHFGSKSIAVREVIGGSLGLTSAIFGARRNMWAWPIGIIGDGLLFTVFLGAVFAYGDQPSANFYGQASRNLLLIIVSTYGWIRWSAHKKAHSESKSPVDPRWTTAKERLILVPVIAIFFLSSMQIFKALGETGTWLLVDTWIFTGTALATYGMSRGYVEFWLVWIAVDLVGVPFAFKNGYYPTGTLYAIYLPFVIWGFISWLRISRNQENGLPQAVRA</sequence>
<feature type="transmembrane region" description="Helical" evidence="7">
    <location>
        <begin position="193"/>
        <end position="210"/>
    </location>
</feature>
<keyword evidence="6 7" id="KW-0472">Membrane</keyword>
<name>A0A6J6U6Z7_9ZZZZ</name>
<keyword evidence="3" id="KW-1003">Cell membrane</keyword>
<evidence type="ECO:0000256" key="3">
    <source>
        <dbReference type="ARBA" id="ARBA00022475"/>
    </source>
</evidence>
<dbReference type="InterPro" id="IPR006419">
    <property type="entry name" value="NMN_transpt_PnuC"/>
</dbReference>
<dbReference type="PANTHER" id="PTHR36122">
    <property type="entry name" value="NICOTINAMIDE RIBOSIDE TRANSPORTER PNUC"/>
    <property type="match status" value="1"/>
</dbReference>
<evidence type="ECO:0000256" key="1">
    <source>
        <dbReference type="ARBA" id="ARBA00004651"/>
    </source>
</evidence>
<evidence type="ECO:0000256" key="7">
    <source>
        <dbReference type="SAM" id="Phobius"/>
    </source>
</evidence>
<evidence type="ECO:0000256" key="2">
    <source>
        <dbReference type="ARBA" id="ARBA00022448"/>
    </source>
</evidence>
<dbReference type="GO" id="GO:0005886">
    <property type="term" value="C:plasma membrane"/>
    <property type="evidence" value="ECO:0007669"/>
    <property type="project" value="UniProtKB-SubCell"/>
</dbReference>
<dbReference type="AlphaFoldDB" id="A0A6J6U6Z7"/>
<protein>
    <submittedName>
        <fullName evidence="8">Unannotated protein</fullName>
    </submittedName>
</protein>
<evidence type="ECO:0000313" key="8">
    <source>
        <dbReference type="EMBL" id="CAB4755028.1"/>
    </source>
</evidence>
<keyword evidence="4 7" id="KW-0812">Transmembrane</keyword>
<proteinExistence type="predicted"/>
<evidence type="ECO:0000256" key="6">
    <source>
        <dbReference type="ARBA" id="ARBA00023136"/>
    </source>
</evidence>
<dbReference type="GO" id="GO:0034257">
    <property type="term" value="F:nicotinamide riboside transmembrane transporter activity"/>
    <property type="evidence" value="ECO:0007669"/>
    <property type="project" value="InterPro"/>
</dbReference>
<dbReference type="PANTHER" id="PTHR36122:SF2">
    <property type="entry name" value="NICOTINAMIDE RIBOSIDE TRANSPORTER PNUC"/>
    <property type="match status" value="1"/>
</dbReference>
<keyword evidence="2" id="KW-0813">Transport</keyword>
<dbReference type="EMBL" id="CAEZZF010000066">
    <property type="protein sequence ID" value="CAB4755028.1"/>
    <property type="molecule type" value="Genomic_DNA"/>
</dbReference>
<dbReference type="NCBIfam" id="TIGR01528">
    <property type="entry name" value="NMN_trans_PnuC"/>
    <property type="match status" value="1"/>
</dbReference>